<dbReference type="AlphaFoldDB" id="T0GLZ4"/>
<reference evidence="1 2" key="1">
    <citation type="journal article" date="2013" name="Genome Announc.">
        <title>Draft Genome Sequence of a Hexachlorocyclohexane-Degrading Bacterium, Sphingobium baderi Strain LL03T.</title>
        <authorList>
            <person name="Kaur J."/>
            <person name="Verma H."/>
            <person name="Tripathi C."/>
            <person name="Khurana J.P."/>
            <person name="Lal R."/>
        </authorList>
    </citation>
    <scope>NUCLEOTIDE SEQUENCE [LARGE SCALE GENOMIC DNA]</scope>
    <source>
        <strain evidence="1 2">LL03</strain>
    </source>
</reference>
<evidence type="ECO:0008006" key="3">
    <source>
        <dbReference type="Google" id="ProtNLM"/>
    </source>
</evidence>
<dbReference type="Proteomes" id="UP000015524">
    <property type="component" value="Unassembled WGS sequence"/>
</dbReference>
<accession>T0GLZ4</accession>
<dbReference type="OrthoDB" id="8662245at2"/>
<evidence type="ECO:0000313" key="2">
    <source>
        <dbReference type="Proteomes" id="UP000015524"/>
    </source>
</evidence>
<name>T0GLZ4_9SPHN</name>
<comment type="caution">
    <text evidence="1">The sequence shown here is derived from an EMBL/GenBank/DDBJ whole genome shotgun (WGS) entry which is preliminary data.</text>
</comment>
<evidence type="ECO:0000313" key="1">
    <source>
        <dbReference type="EMBL" id="EQB01048.1"/>
    </source>
</evidence>
<dbReference type="PATRIC" id="fig|1114964.3.peg.2210"/>
<dbReference type="eggNOG" id="ENOG5032RUZ">
    <property type="taxonomic scope" value="Bacteria"/>
</dbReference>
<dbReference type="EMBL" id="ATIB01000062">
    <property type="protein sequence ID" value="EQB01048.1"/>
    <property type="molecule type" value="Genomic_DNA"/>
</dbReference>
<dbReference type="Pfam" id="PF20288">
    <property type="entry name" value="MC2"/>
    <property type="match status" value="1"/>
</dbReference>
<dbReference type="InterPro" id="IPR046904">
    <property type="entry name" value="ABC-3C_MC2"/>
</dbReference>
<dbReference type="RefSeq" id="WP_021245109.1">
    <property type="nucleotide sequence ID" value="NZ_ATIB01000062.1"/>
</dbReference>
<gene>
    <name evidence="1" type="ORF">L485_11330</name>
</gene>
<proteinExistence type="predicted"/>
<sequence length="160" mass="18067">MTATLHVEPFNSPLETGLRSLAILEAAFPYRYDLQRLVELDYLVVHSADVGGPESLHAALPLRAGELLVRRQLIENGLMMMMSKGLIERRVAPAGIEYVASETASPYLSSLTAPYTLRLRERAQWLVSNFHGFSTEEIRALIQRFFQRWSSEFETVKAIG</sequence>
<keyword evidence="2" id="KW-1185">Reference proteome</keyword>
<organism evidence="1 2">
    <name type="scientific">Sphingobium baderi LL03</name>
    <dbReference type="NCBI Taxonomy" id="1114964"/>
    <lineage>
        <taxon>Bacteria</taxon>
        <taxon>Pseudomonadati</taxon>
        <taxon>Pseudomonadota</taxon>
        <taxon>Alphaproteobacteria</taxon>
        <taxon>Sphingomonadales</taxon>
        <taxon>Sphingomonadaceae</taxon>
        <taxon>Sphingobium</taxon>
    </lineage>
</organism>
<protein>
    <recommendedName>
        <fullName evidence="3">Threonine transporter</fullName>
    </recommendedName>
</protein>